<reference evidence="1" key="1">
    <citation type="journal article" date="2011" name="Plant Physiol.">
        <title>Comprehensive sequence analysis of 24,783 barley full-length cDNAs derived from 12 clone libraries.</title>
        <authorList>
            <person name="Matsumoto T."/>
            <person name="Tanaka T."/>
            <person name="Sakai H."/>
            <person name="Amano N."/>
            <person name="Kanamori H."/>
            <person name="Kurita K."/>
            <person name="Kikuta A."/>
            <person name="Kamiya K."/>
            <person name="Yamamoto M."/>
            <person name="Ikawa H."/>
            <person name="Fujii N."/>
            <person name="Hori K."/>
            <person name="Itoh T."/>
            <person name="Sato K."/>
        </authorList>
    </citation>
    <scope>NUCLEOTIDE SEQUENCE</scope>
</reference>
<protein>
    <submittedName>
        <fullName evidence="1">Predicted protein</fullName>
    </submittedName>
</protein>
<sequence>MNCLLSSGRESGVPLVGKNYEARFFVSLVKRRCCCCIEAKRTKIKNMYI</sequence>
<name>F2E5S2_HORVV</name>
<dbReference type="AlphaFoldDB" id="F2E5S2"/>
<dbReference type="EMBL" id="AK371496">
    <property type="protein sequence ID" value="BAK02694.1"/>
    <property type="molecule type" value="mRNA"/>
</dbReference>
<accession>F2E5S2</accession>
<proteinExistence type="evidence at transcript level"/>
<organism evidence="1">
    <name type="scientific">Hordeum vulgare subsp. vulgare</name>
    <name type="common">Domesticated barley</name>
    <dbReference type="NCBI Taxonomy" id="112509"/>
    <lineage>
        <taxon>Eukaryota</taxon>
        <taxon>Viridiplantae</taxon>
        <taxon>Streptophyta</taxon>
        <taxon>Embryophyta</taxon>
        <taxon>Tracheophyta</taxon>
        <taxon>Spermatophyta</taxon>
        <taxon>Magnoliopsida</taxon>
        <taxon>Liliopsida</taxon>
        <taxon>Poales</taxon>
        <taxon>Poaceae</taxon>
        <taxon>BOP clade</taxon>
        <taxon>Pooideae</taxon>
        <taxon>Triticodae</taxon>
        <taxon>Triticeae</taxon>
        <taxon>Hordeinae</taxon>
        <taxon>Hordeum</taxon>
    </lineage>
</organism>
<evidence type="ECO:0000313" key="1">
    <source>
        <dbReference type="EMBL" id="BAK02694.1"/>
    </source>
</evidence>